<feature type="transmembrane region" description="Helical" evidence="15">
    <location>
        <begin position="246"/>
        <end position="264"/>
    </location>
</feature>
<dbReference type="InterPro" id="IPR027256">
    <property type="entry name" value="P-typ_ATPase_IB"/>
</dbReference>
<keyword evidence="14 15" id="KW-0472">Membrane</keyword>
<evidence type="ECO:0000256" key="1">
    <source>
        <dbReference type="ARBA" id="ARBA00004651"/>
    </source>
</evidence>
<reference evidence="17" key="2">
    <citation type="submission" date="2020-09" db="EMBL/GenBank/DDBJ databases">
        <authorList>
            <person name="Sun Q."/>
            <person name="Kim S."/>
        </authorList>
    </citation>
    <scope>NUCLEOTIDE SEQUENCE</scope>
    <source>
        <strain evidence="17">KCTC 22169</strain>
    </source>
</reference>
<dbReference type="CDD" id="cd00371">
    <property type="entry name" value="HMA"/>
    <property type="match status" value="1"/>
</dbReference>
<dbReference type="SUPFAM" id="SSF81653">
    <property type="entry name" value="Calcium ATPase, transduction domain A"/>
    <property type="match status" value="1"/>
</dbReference>
<dbReference type="InterPro" id="IPR021993">
    <property type="entry name" value="ATPase-cat-bd"/>
</dbReference>
<feature type="transmembrane region" description="Helical" evidence="15">
    <location>
        <begin position="450"/>
        <end position="473"/>
    </location>
</feature>
<dbReference type="InterPro" id="IPR006121">
    <property type="entry name" value="HMA_dom"/>
</dbReference>
<dbReference type="Gene3D" id="3.40.1110.10">
    <property type="entry name" value="Calcium-transporting ATPase, cytoplasmic domain N"/>
    <property type="match status" value="1"/>
</dbReference>
<evidence type="ECO:0000259" key="16">
    <source>
        <dbReference type="PROSITE" id="PS50846"/>
    </source>
</evidence>
<evidence type="ECO:0000256" key="13">
    <source>
        <dbReference type="ARBA" id="ARBA00023065"/>
    </source>
</evidence>
<dbReference type="Proteomes" id="UP000626148">
    <property type="component" value="Unassembled WGS sequence"/>
</dbReference>
<dbReference type="RefSeq" id="WP_189610583.1">
    <property type="nucleotide sequence ID" value="NZ_BMXR01000008.1"/>
</dbReference>
<keyword evidence="6 15" id="KW-0812">Transmembrane</keyword>
<keyword evidence="5" id="KW-0597">Phosphoprotein</keyword>
<dbReference type="Gene3D" id="3.30.70.100">
    <property type="match status" value="1"/>
</dbReference>
<dbReference type="PROSITE" id="PS00154">
    <property type="entry name" value="ATPASE_E1_E2"/>
    <property type="match status" value="1"/>
</dbReference>
<comment type="similarity">
    <text evidence="2 15">Belongs to the cation transport ATPase (P-type) (TC 3.A.3) family. Type IB subfamily.</text>
</comment>
<dbReference type="Gene3D" id="2.70.150.10">
    <property type="entry name" value="Calcium-transporting ATPase, cytoplasmic transduction domain A"/>
    <property type="match status" value="1"/>
</dbReference>
<dbReference type="NCBIfam" id="TIGR01525">
    <property type="entry name" value="ATPase-IB_hvy"/>
    <property type="match status" value="1"/>
</dbReference>
<dbReference type="InterPro" id="IPR001757">
    <property type="entry name" value="P_typ_ATPase"/>
</dbReference>
<dbReference type="Pfam" id="PF00702">
    <property type="entry name" value="Hydrolase"/>
    <property type="match status" value="1"/>
</dbReference>
<evidence type="ECO:0000256" key="8">
    <source>
        <dbReference type="ARBA" id="ARBA00022741"/>
    </source>
</evidence>
<proteinExistence type="inferred from homology"/>
<dbReference type="NCBIfam" id="TIGR01494">
    <property type="entry name" value="ATPase_P-type"/>
    <property type="match status" value="2"/>
</dbReference>
<dbReference type="GO" id="GO:0043682">
    <property type="term" value="F:P-type divalent copper transporter activity"/>
    <property type="evidence" value="ECO:0007669"/>
    <property type="project" value="TreeGrafter"/>
</dbReference>
<reference evidence="17" key="1">
    <citation type="journal article" date="2014" name="Int. J. Syst. Evol. Microbiol.">
        <title>Complete genome sequence of Corynebacterium casei LMG S-19264T (=DSM 44701T), isolated from a smear-ripened cheese.</title>
        <authorList>
            <consortium name="US DOE Joint Genome Institute (JGI-PGF)"/>
            <person name="Walter F."/>
            <person name="Albersmeier A."/>
            <person name="Kalinowski J."/>
            <person name="Ruckert C."/>
        </authorList>
    </citation>
    <scope>NUCLEOTIDE SEQUENCE</scope>
    <source>
        <strain evidence="17">KCTC 22169</strain>
    </source>
</reference>
<feature type="transmembrane region" description="Helical" evidence="15">
    <location>
        <begin position="176"/>
        <end position="200"/>
    </location>
</feature>
<comment type="subcellular location">
    <subcellularLocation>
        <location evidence="1">Cell membrane</location>
        <topology evidence="1">Multi-pass membrane protein</topology>
    </subcellularLocation>
</comment>
<dbReference type="GO" id="GO:0055070">
    <property type="term" value="P:copper ion homeostasis"/>
    <property type="evidence" value="ECO:0007669"/>
    <property type="project" value="TreeGrafter"/>
</dbReference>
<protein>
    <submittedName>
        <fullName evidence="17">Cation-transporting P-type ATPase</fullName>
    </submittedName>
</protein>
<dbReference type="PRINTS" id="PR00119">
    <property type="entry name" value="CATATPASE"/>
</dbReference>
<dbReference type="NCBIfam" id="TIGR01511">
    <property type="entry name" value="ATPase-IB1_Cu"/>
    <property type="match status" value="1"/>
</dbReference>
<feature type="transmembrane region" description="Helical" evidence="15">
    <location>
        <begin position="426"/>
        <end position="444"/>
    </location>
</feature>
<keyword evidence="7 15" id="KW-0479">Metal-binding</keyword>
<dbReference type="GO" id="GO:0005507">
    <property type="term" value="F:copper ion binding"/>
    <property type="evidence" value="ECO:0007669"/>
    <property type="project" value="TreeGrafter"/>
</dbReference>
<evidence type="ECO:0000256" key="5">
    <source>
        <dbReference type="ARBA" id="ARBA00022553"/>
    </source>
</evidence>
<dbReference type="SUPFAM" id="SSF55008">
    <property type="entry name" value="HMA, heavy metal-associated domain"/>
    <property type="match status" value="1"/>
</dbReference>
<dbReference type="InterPro" id="IPR018303">
    <property type="entry name" value="ATPase_P-typ_P_site"/>
</dbReference>
<evidence type="ECO:0000256" key="3">
    <source>
        <dbReference type="ARBA" id="ARBA00022448"/>
    </source>
</evidence>
<keyword evidence="9 15" id="KW-0067">ATP-binding</keyword>
<dbReference type="CDD" id="cd02079">
    <property type="entry name" value="P-type_ATPase_HM"/>
    <property type="match status" value="1"/>
</dbReference>
<accession>A0A918KG19</accession>
<name>A0A918KG19_9GAMM</name>
<feature type="domain" description="HMA" evidence="16">
    <location>
        <begin position="92"/>
        <end position="158"/>
    </location>
</feature>
<keyword evidence="8 15" id="KW-0547">Nucleotide-binding</keyword>
<keyword evidence="12 15" id="KW-1133">Transmembrane helix</keyword>
<dbReference type="InterPro" id="IPR023298">
    <property type="entry name" value="ATPase_P-typ_TM_dom_sf"/>
</dbReference>
<comment type="caution">
    <text evidence="17">The sequence shown here is derived from an EMBL/GenBank/DDBJ whole genome shotgun (WGS) entry which is preliminary data.</text>
</comment>
<dbReference type="AlphaFoldDB" id="A0A918KG19"/>
<dbReference type="EMBL" id="BMXR01000008">
    <property type="protein sequence ID" value="GGX62115.1"/>
    <property type="molecule type" value="Genomic_DNA"/>
</dbReference>
<gene>
    <name evidence="17" type="ORF">GCM10007392_32460</name>
</gene>
<dbReference type="Gene3D" id="3.40.50.1000">
    <property type="entry name" value="HAD superfamily/HAD-like"/>
    <property type="match status" value="1"/>
</dbReference>
<feature type="transmembrane region" description="Helical" evidence="15">
    <location>
        <begin position="270"/>
        <end position="288"/>
    </location>
</feature>
<keyword evidence="11" id="KW-1278">Translocase</keyword>
<dbReference type="Pfam" id="PF12156">
    <property type="entry name" value="ATPase-cat_bd"/>
    <property type="match status" value="1"/>
</dbReference>
<evidence type="ECO:0000256" key="11">
    <source>
        <dbReference type="ARBA" id="ARBA00022967"/>
    </source>
</evidence>
<dbReference type="NCBIfam" id="TIGR01512">
    <property type="entry name" value="ATPase-IB2_Cd"/>
    <property type="match status" value="1"/>
</dbReference>
<dbReference type="GO" id="GO:0005524">
    <property type="term" value="F:ATP binding"/>
    <property type="evidence" value="ECO:0007669"/>
    <property type="project" value="UniProtKB-UniRule"/>
</dbReference>
<dbReference type="InterPro" id="IPR036412">
    <property type="entry name" value="HAD-like_sf"/>
</dbReference>
<feature type="transmembrane region" description="Helical" evidence="15">
    <location>
        <begin position="757"/>
        <end position="775"/>
    </location>
</feature>
<evidence type="ECO:0000256" key="9">
    <source>
        <dbReference type="ARBA" id="ARBA00022840"/>
    </source>
</evidence>
<dbReference type="InterPro" id="IPR036163">
    <property type="entry name" value="HMA_dom_sf"/>
</dbReference>
<keyword evidence="3" id="KW-0813">Transport</keyword>
<dbReference type="GO" id="GO:0016887">
    <property type="term" value="F:ATP hydrolysis activity"/>
    <property type="evidence" value="ECO:0007669"/>
    <property type="project" value="InterPro"/>
</dbReference>
<dbReference type="Pfam" id="PF00122">
    <property type="entry name" value="E1-E2_ATPase"/>
    <property type="match status" value="1"/>
</dbReference>
<dbReference type="PRINTS" id="PR00941">
    <property type="entry name" value="CDATPASE"/>
</dbReference>
<evidence type="ECO:0000256" key="7">
    <source>
        <dbReference type="ARBA" id="ARBA00022723"/>
    </source>
</evidence>
<evidence type="ECO:0000256" key="4">
    <source>
        <dbReference type="ARBA" id="ARBA00022475"/>
    </source>
</evidence>
<dbReference type="PROSITE" id="PS50846">
    <property type="entry name" value="HMA_2"/>
    <property type="match status" value="1"/>
</dbReference>
<evidence type="ECO:0000256" key="6">
    <source>
        <dbReference type="ARBA" id="ARBA00022692"/>
    </source>
</evidence>
<organism evidence="17 18">
    <name type="scientific">Saccharospirillum salsuginis</name>
    <dbReference type="NCBI Taxonomy" id="418750"/>
    <lineage>
        <taxon>Bacteria</taxon>
        <taxon>Pseudomonadati</taxon>
        <taxon>Pseudomonadota</taxon>
        <taxon>Gammaproteobacteria</taxon>
        <taxon>Oceanospirillales</taxon>
        <taxon>Saccharospirillaceae</taxon>
        <taxon>Saccharospirillum</taxon>
    </lineage>
</organism>
<evidence type="ECO:0000256" key="10">
    <source>
        <dbReference type="ARBA" id="ARBA00022842"/>
    </source>
</evidence>
<keyword evidence="4 15" id="KW-1003">Cell membrane</keyword>
<dbReference type="Pfam" id="PF00403">
    <property type="entry name" value="HMA"/>
    <property type="match status" value="1"/>
</dbReference>
<evidence type="ECO:0000256" key="14">
    <source>
        <dbReference type="ARBA" id="ARBA00023136"/>
    </source>
</evidence>
<keyword evidence="10" id="KW-0460">Magnesium</keyword>
<evidence type="ECO:0000256" key="12">
    <source>
        <dbReference type="ARBA" id="ARBA00022989"/>
    </source>
</evidence>
<dbReference type="PANTHER" id="PTHR43520">
    <property type="entry name" value="ATP7, ISOFORM B"/>
    <property type="match status" value="1"/>
</dbReference>
<keyword evidence="18" id="KW-1185">Reference proteome</keyword>
<keyword evidence="13" id="KW-0406">Ion transport</keyword>
<evidence type="ECO:0000256" key="15">
    <source>
        <dbReference type="RuleBase" id="RU362081"/>
    </source>
</evidence>
<dbReference type="PANTHER" id="PTHR43520:SF5">
    <property type="entry name" value="CATION-TRANSPORTING P-TYPE ATPASE-RELATED"/>
    <property type="match status" value="1"/>
</dbReference>
<dbReference type="GO" id="GO:0005886">
    <property type="term" value="C:plasma membrane"/>
    <property type="evidence" value="ECO:0007669"/>
    <property type="project" value="UniProtKB-SubCell"/>
</dbReference>
<dbReference type="SUPFAM" id="SSF81665">
    <property type="entry name" value="Calcium ATPase, transmembrane domain M"/>
    <property type="match status" value="1"/>
</dbReference>
<evidence type="ECO:0000313" key="18">
    <source>
        <dbReference type="Proteomes" id="UP000626148"/>
    </source>
</evidence>
<feature type="transmembrane region" description="Helical" evidence="15">
    <location>
        <begin position="212"/>
        <end position="234"/>
    </location>
</feature>
<dbReference type="InterPro" id="IPR023299">
    <property type="entry name" value="ATPase_P-typ_cyto_dom_N"/>
</dbReference>
<dbReference type="SUPFAM" id="SSF56784">
    <property type="entry name" value="HAD-like"/>
    <property type="match status" value="1"/>
</dbReference>
<evidence type="ECO:0000313" key="17">
    <source>
        <dbReference type="EMBL" id="GGX62115.1"/>
    </source>
</evidence>
<dbReference type="InterPro" id="IPR008250">
    <property type="entry name" value="ATPase_P-typ_transduc_dom_A_sf"/>
</dbReference>
<sequence length="802" mass="87606">MTLTCFHCGLPAYDARFQLTVGEAPRTFCCVGCLAAAQTILDNGLGDYYRFHDPDQTPAAPPVNERDRERLALYDRDDVQADFVRHDSDVERSATLMIEGISCAACSWLIEKRLRQLPGIQQAHFNQTNHRLTVHWNATELRLSDVFIALHALGYRAQPFKADAEADLRQKTARQYLLRLGVAGIGMMQAMMNAVALYSGNIEAQHESWLRWTSLVLTLPVVIIAAGPFVTAAWRSLKARHLSMDVSVSIAILGAFLASVWATVSGDGEVYYESVNMFTFFLVLGRYLEFRARSSVHASGNALLQHLPPTCLKWTGERFERAPVRDLAVGDRIQVLAGELCPADGEVRAGRSQFDESRLTGEFAPRDKVAGDSVLAGTLNQSQPIELEVTRLGPDSSASSLVQLLERAAGEKPRIAELADRGSRHFVLSTLIITALIGLVWWWIAPERAFWVVISVLVVTCPCALSLATPTALAQATHSLRRQGLVVTRGHTLDRLADITDLAFDKTGTLTEGRYRLVSVEPLAGAGTLSLSESDLTELAAGLEASSEHPIAQAFEAAVAHGTRLPEFSDRRQHPSAGLSGRFEDGDYRLGTARFTLDQAVEEASDRRQRVWLSRNGEGLAVFTLSDEVRSTARTALDELESLGLRCHVLTGDPSRDVDPRLADLPLQGDYLSGLSAQAKLDWMHEQQRNGRQVAMVGDGINDAPVLAGAPVSIAMSSGTDLAKQASDALLLNENLRVLATAIRAARKTRRIIRQNLLWALLYNGLALPLAAAGWVAPWQAAIGMSLSSLLVVGNALRLRSF</sequence>
<dbReference type="InterPro" id="IPR023214">
    <property type="entry name" value="HAD_sf"/>
</dbReference>
<dbReference type="InterPro" id="IPR059000">
    <property type="entry name" value="ATPase_P-type_domA"/>
</dbReference>
<evidence type="ECO:0000256" key="2">
    <source>
        <dbReference type="ARBA" id="ARBA00006024"/>
    </source>
</evidence>